<evidence type="ECO:0000313" key="2">
    <source>
        <dbReference type="Proteomes" id="UP001165145"/>
    </source>
</evidence>
<organism evidence="1 2">
    <name type="scientific">Pectobacterium carotovorum subsp. carotovorum</name>
    <name type="common">Erwinia carotovora subsp. carotovora</name>
    <dbReference type="NCBI Taxonomy" id="555"/>
    <lineage>
        <taxon>Bacteria</taxon>
        <taxon>Pseudomonadati</taxon>
        <taxon>Pseudomonadota</taxon>
        <taxon>Gammaproteobacteria</taxon>
        <taxon>Enterobacterales</taxon>
        <taxon>Pectobacteriaceae</taxon>
        <taxon>Pectobacterium</taxon>
    </lineage>
</organism>
<proteinExistence type="predicted"/>
<dbReference type="AlphaFoldDB" id="A0AAI9L3H4"/>
<accession>A0AAI9L3H4</accession>
<comment type="caution">
    <text evidence="1">The sequence shown here is derived from an EMBL/GenBank/DDBJ whole genome shotgun (WGS) entry which is preliminary data.</text>
</comment>
<gene>
    <name evidence="1" type="ORF">Pcaca03_35360</name>
</gene>
<evidence type="ECO:0000313" key="1">
    <source>
        <dbReference type="EMBL" id="GLV71092.1"/>
    </source>
</evidence>
<dbReference type="Proteomes" id="UP001165145">
    <property type="component" value="Unassembled WGS sequence"/>
</dbReference>
<protein>
    <submittedName>
        <fullName evidence="1">Uncharacterized protein</fullName>
    </submittedName>
</protein>
<reference evidence="1" key="1">
    <citation type="submission" date="2023-02" db="EMBL/GenBank/DDBJ databases">
        <title>Pectobacterium carotovorum subsp. carotovorum NBRC 12380.</title>
        <authorList>
            <person name="Ichikawa N."/>
            <person name="Sato H."/>
            <person name="Tonouchi N."/>
        </authorList>
    </citation>
    <scope>NUCLEOTIDE SEQUENCE</scope>
    <source>
        <strain evidence="1">NBRC 12380</strain>
    </source>
</reference>
<name>A0AAI9L3H4_PECCC</name>
<sequence length="45" mass="5004">MRLFTDKNQRTRIGSITITIPSFALPSFAIQKIPAPETDGRNTKA</sequence>
<dbReference type="EMBL" id="BSRL01000009">
    <property type="protein sequence ID" value="GLV71092.1"/>
    <property type="molecule type" value="Genomic_DNA"/>
</dbReference>